<dbReference type="GO" id="GO:0003677">
    <property type="term" value="F:DNA binding"/>
    <property type="evidence" value="ECO:0007669"/>
    <property type="project" value="UniProtKB-KW"/>
</dbReference>
<dbReference type="GO" id="GO:0003700">
    <property type="term" value="F:DNA-binding transcription factor activity"/>
    <property type="evidence" value="ECO:0007669"/>
    <property type="project" value="InterPro"/>
</dbReference>
<proteinExistence type="predicted"/>
<evidence type="ECO:0000313" key="6">
    <source>
        <dbReference type="Proteomes" id="UP000238916"/>
    </source>
</evidence>
<dbReference type="Pfam" id="PF01022">
    <property type="entry name" value="HTH_5"/>
    <property type="match status" value="1"/>
</dbReference>
<dbReference type="Proteomes" id="UP000238916">
    <property type="component" value="Unassembled WGS sequence"/>
</dbReference>
<dbReference type="AlphaFoldDB" id="A0A2U3LAR3"/>
<dbReference type="PANTHER" id="PTHR43132">
    <property type="entry name" value="ARSENICAL RESISTANCE OPERON REPRESSOR ARSR-RELATED"/>
    <property type="match status" value="1"/>
</dbReference>
<accession>A0A2U3LAR3</accession>
<dbReference type="NCBIfam" id="NF033788">
    <property type="entry name" value="HTH_metalloreg"/>
    <property type="match status" value="1"/>
</dbReference>
<evidence type="ECO:0000256" key="1">
    <source>
        <dbReference type="ARBA" id="ARBA00023015"/>
    </source>
</evidence>
<dbReference type="InterPro" id="IPR001845">
    <property type="entry name" value="HTH_ArsR_DNA-bd_dom"/>
</dbReference>
<dbReference type="EMBL" id="OMOF01000367">
    <property type="protein sequence ID" value="SPF49034.1"/>
    <property type="molecule type" value="Genomic_DNA"/>
</dbReference>
<dbReference type="PRINTS" id="PR00778">
    <property type="entry name" value="HTHARSR"/>
</dbReference>
<feature type="domain" description="HTH arsR-type" evidence="4">
    <location>
        <begin position="3"/>
        <end position="99"/>
    </location>
</feature>
<evidence type="ECO:0000313" key="5">
    <source>
        <dbReference type="EMBL" id="SPF49034.1"/>
    </source>
</evidence>
<dbReference type="SMART" id="SM00418">
    <property type="entry name" value="HTH_ARSR"/>
    <property type="match status" value="1"/>
</dbReference>
<keyword evidence="2" id="KW-0238">DNA-binding</keyword>
<dbReference type="InterPro" id="IPR011991">
    <property type="entry name" value="ArsR-like_HTH"/>
</dbReference>
<dbReference type="Gene3D" id="1.10.10.10">
    <property type="entry name" value="Winged helix-like DNA-binding domain superfamily/Winged helix DNA-binding domain"/>
    <property type="match status" value="1"/>
</dbReference>
<dbReference type="SUPFAM" id="SSF46785">
    <property type="entry name" value="Winged helix' DNA-binding domain"/>
    <property type="match status" value="1"/>
</dbReference>
<dbReference type="PROSITE" id="PS50987">
    <property type="entry name" value="HTH_ARSR_2"/>
    <property type="match status" value="1"/>
</dbReference>
<evidence type="ECO:0000259" key="4">
    <source>
        <dbReference type="PROSITE" id="PS50987"/>
    </source>
</evidence>
<gene>
    <name evidence="5" type="ORF">SBF1_4290013</name>
</gene>
<protein>
    <submittedName>
        <fullName evidence="5">Bacterial regulatory, arsR family protein</fullName>
    </submittedName>
</protein>
<keyword evidence="3" id="KW-0804">Transcription</keyword>
<dbReference type="InterPro" id="IPR036390">
    <property type="entry name" value="WH_DNA-bd_sf"/>
</dbReference>
<evidence type="ECO:0000256" key="2">
    <source>
        <dbReference type="ARBA" id="ARBA00023125"/>
    </source>
</evidence>
<organism evidence="5 6">
    <name type="scientific">Candidatus Desulfosporosinus infrequens</name>
    <dbReference type="NCBI Taxonomy" id="2043169"/>
    <lineage>
        <taxon>Bacteria</taxon>
        <taxon>Bacillati</taxon>
        <taxon>Bacillota</taxon>
        <taxon>Clostridia</taxon>
        <taxon>Eubacteriales</taxon>
        <taxon>Desulfitobacteriaceae</taxon>
        <taxon>Desulfosporosinus</taxon>
    </lineage>
</organism>
<sequence>MVVEEQIVAMKSDFFKALAHPTRVRILERLARNGEEVCVCELIEDLGVEQSNLSQHLSILRKQHIITSTKVGLKVMYRVKYPEVLTIMEKVQKILAQQFQEGEALMRHLADS</sequence>
<dbReference type="CDD" id="cd00090">
    <property type="entry name" value="HTH_ARSR"/>
    <property type="match status" value="1"/>
</dbReference>
<dbReference type="PANTHER" id="PTHR43132:SF2">
    <property type="entry name" value="ARSENICAL RESISTANCE OPERON REPRESSOR ARSR-RELATED"/>
    <property type="match status" value="1"/>
</dbReference>
<keyword evidence="1" id="KW-0805">Transcription regulation</keyword>
<dbReference type="InterPro" id="IPR051011">
    <property type="entry name" value="Metal_resp_trans_reg"/>
</dbReference>
<evidence type="ECO:0000256" key="3">
    <source>
        <dbReference type="ARBA" id="ARBA00023163"/>
    </source>
</evidence>
<name>A0A2U3LAR3_9FIRM</name>
<dbReference type="InterPro" id="IPR036388">
    <property type="entry name" value="WH-like_DNA-bd_sf"/>
</dbReference>
<reference evidence="6" key="1">
    <citation type="submission" date="2018-02" db="EMBL/GenBank/DDBJ databases">
        <authorList>
            <person name="Hausmann B."/>
        </authorList>
    </citation>
    <scope>NUCLEOTIDE SEQUENCE [LARGE SCALE GENOMIC DNA]</scope>
    <source>
        <strain evidence="6">Peat soil MAG SbF1</strain>
    </source>
</reference>